<feature type="region of interest" description="Disordered" evidence="1">
    <location>
        <begin position="233"/>
        <end position="267"/>
    </location>
</feature>
<evidence type="ECO:0000313" key="4">
    <source>
        <dbReference type="EMBL" id="WIA22725.1"/>
    </source>
</evidence>
<evidence type="ECO:0000313" key="5">
    <source>
        <dbReference type="Proteomes" id="UP001244341"/>
    </source>
</evidence>
<dbReference type="EMBL" id="CP126222">
    <property type="protein sequence ID" value="WIA22725.1"/>
    <property type="molecule type" value="Genomic_DNA"/>
</dbReference>
<feature type="region of interest" description="Disordered" evidence="1">
    <location>
        <begin position="1088"/>
        <end position="1122"/>
    </location>
</feature>
<feature type="compositionally biased region" description="Low complexity" evidence="1">
    <location>
        <begin position="233"/>
        <end position="263"/>
    </location>
</feature>
<reference evidence="4 5" key="1">
    <citation type="submission" date="2023-05" db="EMBL/GenBank/DDBJ databases">
        <title>A 100% complete, gapless, phased diploid assembly of the Scenedesmus obliquus UTEX 3031 genome.</title>
        <authorList>
            <person name="Biondi T.C."/>
            <person name="Hanschen E.R."/>
            <person name="Kwon T."/>
            <person name="Eng W."/>
            <person name="Kruse C.P.S."/>
            <person name="Koehler S.I."/>
            <person name="Kunde Y."/>
            <person name="Gleasner C.D."/>
            <person name="You Mak K.T."/>
            <person name="Polle J."/>
            <person name="Hovde B.T."/>
            <person name="Starkenburg S.R."/>
        </authorList>
    </citation>
    <scope>NUCLEOTIDE SEQUENCE [LARGE SCALE GENOMIC DNA]</scope>
    <source>
        <strain evidence="4 5">DOE0152z</strain>
    </source>
</reference>
<evidence type="ECO:0000256" key="2">
    <source>
        <dbReference type="SAM" id="Phobius"/>
    </source>
</evidence>
<feature type="compositionally biased region" description="Low complexity" evidence="1">
    <location>
        <begin position="1088"/>
        <end position="1099"/>
    </location>
</feature>
<feature type="compositionally biased region" description="Low complexity" evidence="1">
    <location>
        <begin position="416"/>
        <end position="425"/>
    </location>
</feature>
<evidence type="ECO:0008006" key="6">
    <source>
        <dbReference type="Google" id="ProtNLM"/>
    </source>
</evidence>
<name>A0ABY8UN60_TETOB</name>
<keyword evidence="3" id="KW-0732">Signal</keyword>
<feature type="region of interest" description="Disordered" evidence="1">
    <location>
        <begin position="344"/>
        <end position="429"/>
    </location>
</feature>
<keyword evidence="5" id="KW-1185">Reference proteome</keyword>
<gene>
    <name evidence="4" type="ORF">OEZ85_001129</name>
</gene>
<protein>
    <recommendedName>
        <fullName evidence="6">Apple domain-containing protein</fullName>
    </recommendedName>
</protein>
<feature type="transmembrane region" description="Helical" evidence="2">
    <location>
        <begin position="936"/>
        <end position="958"/>
    </location>
</feature>
<evidence type="ECO:0000256" key="3">
    <source>
        <dbReference type="SAM" id="SignalP"/>
    </source>
</evidence>
<feature type="compositionally biased region" description="Gly residues" evidence="1">
    <location>
        <begin position="978"/>
        <end position="991"/>
    </location>
</feature>
<dbReference type="Proteomes" id="UP001244341">
    <property type="component" value="Chromosome 15b"/>
</dbReference>
<feature type="region of interest" description="Disordered" evidence="1">
    <location>
        <begin position="1372"/>
        <end position="1423"/>
    </location>
</feature>
<feature type="region of interest" description="Disordered" evidence="1">
    <location>
        <begin position="970"/>
        <end position="1022"/>
    </location>
</feature>
<feature type="signal peptide" evidence="3">
    <location>
        <begin position="1"/>
        <end position="23"/>
    </location>
</feature>
<accession>A0ABY8UN60</accession>
<sequence>MARSRSSLAALVLLVLLAGTSYARQVELSQDAQLRHRRSLLGATQQISQCEWIAGEGCALHPSYVTYSLNRTMNDVVARYVTNSLTCASVVEKGACEGVSYCLWDPSFANGQQGCFLADSAMLSMQQQCIRPASRDILSKLQTCMEARHSCQCSSGSTAAACQARQQQLLAGFRGAGKVCQSLLGCWLSNLNNTAPDVMQLVEVQLGLVQPRIEALRPGANLTSSGTAAAIATPKAGAPAPAPASSSSSAAKLPAAAPASTTTGRRRRALQQALVLSNPVLDDASSSSMNAAVATMPDGYNFESGSYGSAAPSAPASSSAAPAPSVGMNGVILGDGAAAPPAGSTVEYGRNIPGATSSSSGSSGGMNPGYNFESGTGTGTGGAATDGSSSGSSGGSSGGWEFEQAPLDPDKVFGNSSGSGSGSSSDVTMTGGNAPASFWKCAGVAAVKADTTRKWADVDYNSKSLTLATWLKVIQPTSLIDWGVQVMECFKADVNTLSANEAAPTSKPNKESTEYAIVALIRSFSAQADTFRSYLQAGADARATAGLSGLKVLSQQAFPEQQKLLLAKYNASPAYNRDVMLQAAAIIADMQWFAADALALASAPGTTPAQQQQVFEAVVAYGEEMMRRCLYWLFHVQFEGAPAHLPGVPATTAASVALMDAYAGLAAATLPAPAVAADAPAWQQLQGMMAVAAGWASSAASAAAPGKQLSAAELLGNAIDGLAKAHVADFWGTRVELARASASDAARALALADPRTLAPGSAAGGSGSSAGSAAAASAELLLEGTAASELQLSCQAADSSLLLSSMSNSSKSGLAVSAVCEKFLQLPACESFKVAGACSSYSACRWERSSERNLVHTVSGSTAAAAGASSPGGGGVCSMDWVQVLSSGSGAAYTSLGSMIGTCGGIADAAACTAQTMLITLDTSTSGGGAGSIAKVWVPALVVAAVLGLALFGGVMLWRRRSAVARRAAEEARSSGNAAGGGGRGGGGGAGRKAKDGKGGKANKAAVKKKVKRAEPGQYKPDLMRDSFTDYMRSAPQQFENGVALAKAAMAAGSLDAAVAANDVAGARSMQLSAMAADGASDARWYQYPQQPQQQQQQQVGRPGRFSAPQLPPLPPLGSVGMPSYQAGAAAAAGNNAATTSDLIDLQTDVVRNVPNPLQQQQQRAQQGLYGVPSMGYNPAGPGAVWGAAVGAGNAGALGAASRHHRISGGGLSGGLSGGLLSGGLSGEVDLIDTGASLALTSSLGLVSSLPQHASMPIGVADAQQFVLQGQQQQQDDAVVLGLPGPGSMAVAAAPGRRSSGGGARGFSIAGSVHLTSGAASAVGVGAAHSGSLLLGNRGSGDVEDGGASTPTSSCCHDSVCTFRHGPGSSIGSGSIARGPNAAPHAALSTTSSTCWRSGAGGSSSRVGGGRAASASGTQGGAAAGGLGSALSGALSGALSRSSWSSAMSTDMLMSSQHSAAIDP</sequence>
<proteinExistence type="predicted"/>
<keyword evidence="2" id="KW-0812">Transmembrane</keyword>
<evidence type="ECO:0000256" key="1">
    <source>
        <dbReference type="SAM" id="MobiDB-lite"/>
    </source>
</evidence>
<feature type="chain" id="PRO_5046016136" description="Apple domain-containing protein" evidence="3">
    <location>
        <begin position="24"/>
        <end position="1464"/>
    </location>
</feature>
<organism evidence="4 5">
    <name type="scientific">Tetradesmus obliquus</name>
    <name type="common">Green alga</name>
    <name type="synonym">Acutodesmus obliquus</name>
    <dbReference type="NCBI Taxonomy" id="3088"/>
    <lineage>
        <taxon>Eukaryota</taxon>
        <taxon>Viridiplantae</taxon>
        <taxon>Chlorophyta</taxon>
        <taxon>core chlorophytes</taxon>
        <taxon>Chlorophyceae</taxon>
        <taxon>CS clade</taxon>
        <taxon>Sphaeropleales</taxon>
        <taxon>Scenedesmaceae</taxon>
        <taxon>Tetradesmus</taxon>
    </lineage>
</organism>
<keyword evidence="2" id="KW-0472">Membrane</keyword>
<feature type="compositionally biased region" description="Gly residues" evidence="1">
    <location>
        <begin position="1399"/>
        <end position="1411"/>
    </location>
</feature>
<keyword evidence="2" id="KW-1133">Transmembrane helix</keyword>